<evidence type="ECO:0000313" key="5">
    <source>
        <dbReference type="EMBL" id="MBC5652457.1"/>
    </source>
</evidence>
<dbReference type="RefSeq" id="WP_186901777.1">
    <property type="nucleotide sequence ID" value="NZ_JACOOT010000036.1"/>
</dbReference>
<comment type="caution">
    <text evidence="5">The sequence shown here is derived from an EMBL/GenBank/DDBJ whole genome shotgun (WGS) entry which is preliminary data.</text>
</comment>
<dbReference type="Pfam" id="PF02311">
    <property type="entry name" value="AraC_binding"/>
    <property type="match status" value="1"/>
</dbReference>
<dbReference type="PANTHER" id="PTHR43280:SF28">
    <property type="entry name" value="HTH-TYPE TRANSCRIPTIONAL ACTIVATOR RHAS"/>
    <property type="match status" value="1"/>
</dbReference>
<dbReference type="Pfam" id="PF12833">
    <property type="entry name" value="HTH_18"/>
    <property type="match status" value="1"/>
</dbReference>
<dbReference type="InterPro" id="IPR003313">
    <property type="entry name" value="AraC-bd"/>
</dbReference>
<name>A0A8I0AIG9_9FIRM</name>
<protein>
    <submittedName>
        <fullName evidence="5">Helix-turn-helix transcriptional regulator</fullName>
    </submittedName>
</protein>
<dbReference type="Gene3D" id="1.10.10.60">
    <property type="entry name" value="Homeodomain-like"/>
    <property type="match status" value="2"/>
</dbReference>
<keyword evidence="2" id="KW-0238">DNA-binding</keyword>
<dbReference type="InterPro" id="IPR018060">
    <property type="entry name" value="HTH_AraC"/>
</dbReference>
<dbReference type="InterPro" id="IPR014710">
    <property type="entry name" value="RmlC-like_jellyroll"/>
</dbReference>
<keyword evidence="6" id="KW-1185">Reference proteome</keyword>
<dbReference type="Gene3D" id="2.60.120.10">
    <property type="entry name" value="Jelly Rolls"/>
    <property type="match status" value="1"/>
</dbReference>
<dbReference type="AlphaFoldDB" id="A0A8I0AIG9"/>
<gene>
    <name evidence="5" type="ORF">H8S54_15425</name>
</gene>
<feature type="domain" description="HTH araC/xylS-type" evidence="4">
    <location>
        <begin position="198"/>
        <end position="296"/>
    </location>
</feature>
<evidence type="ECO:0000256" key="1">
    <source>
        <dbReference type="ARBA" id="ARBA00023015"/>
    </source>
</evidence>
<proteinExistence type="predicted"/>
<sequence>MKETNVYTKIVTDENLMETQSHGSQDYPFRYYYEHLAQFDFNCIDWHWHTELEFVYVQSETVTAWIGEKQLELPTDSGIFINSKFLHRFSSPEDAVIPNFLCMPSFLAATDSYIYQNYVKPIVSSNIPFWTFRREISWQSRILDLMKQIISAQASGSSCHLLTSALMQQLWLEIYEHTDLSTTSEVTGQFSVNRARLQLMMQFIHENYRRNLSLDEIAAQSMISKSSALNLFRSYLHITPVNYLINYRLKQAALLLSHTEKKVSTISAETGFHNVDYFCKAFKKHYQVTPREYREEKRELVKMSCILSF</sequence>
<evidence type="ECO:0000313" key="6">
    <source>
        <dbReference type="Proteomes" id="UP000652847"/>
    </source>
</evidence>
<dbReference type="InterPro" id="IPR020449">
    <property type="entry name" value="Tscrpt_reg_AraC-type_HTH"/>
</dbReference>
<dbReference type="GO" id="GO:0003700">
    <property type="term" value="F:DNA-binding transcription factor activity"/>
    <property type="evidence" value="ECO:0007669"/>
    <property type="project" value="InterPro"/>
</dbReference>
<dbReference type="SUPFAM" id="SSF51182">
    <property type="entry name" value="RmlC-like cupins"/>
    <property type="match status" value="1"/>
</dbReference>
<evidence type="ECO:0000256" key="3">
    <source>
        <dbReference type="ARBA" id="ARBA00023163"/>
    </source>
</evidence>
<evidence type="ECO:0000256" key="2">
    <source>
        <dbReference type="ARBA" id="ARBA00023125"/>
    </source>
</evidence>
<accession>A0A8I0AIG9</accession>
<dbReference type="SMART" id="SM00342">
    <property type="entry name" value="HTH_ARAC"/>
    <property type="match status" value="1"/>
</dbReference>
<dbReference type="PRINTS" id="PR00032">
    <property type="entry name" value="HTHARAC"/>
</dbReference>
<dbReference type="InterPro" id="IPR009057">
    <property type="entry name" value="Homeodomain-like_sf"/>
</dbReference>
<dbReference type="InterPro" id="IPR011051">
    <property type="entry name" value="RmlC_Cupin_sf"/>
</dbReference>
<dbReference type="InterPro" id="IPR018062">
    <property type="entry name" value="HTH_AraC-typ_CS"/>
</dbReference>
<keyword evidence="1" id="KW-0805">Transcription regulation</keyword>
<dbReference type="EMBL" id="JACOOT010000036">
    <property type="protein sequence ID" value="MBC5652457.1"/>
    <property type="molecule type" value="Genomic_DNA"/>
</dbReference>
<dbReference type="PANTHER" id="PTHR43280">
    <property type="entry name" value="ARAC-FAMILY TRANSCRIPTIONAL REGULATOR"/>
    <property type="match status" value="1"/>
</dbReference>
<dbReference type="PROSITE" id="PS01124">
    <property type="entry name" value="HTH_ARAC_FAMILY_2"/>
    <property type="match status" value="1"/>
</dbReference>
<evidence type="ECO:0000259" key="4">
    <source>
        <dbReference type="PROSITE" id="PS01124"/>
    </source>
</evidence>
<reference evidence="5 6" key="1">
    <citation type="submission" date="2020-08" db="EMBL/GenBank/DDBJ databases">
        <title>Genome public.</title>
        <authorList>
            <person name="Liu C."/>
            <person name="Sun Q."/>
        </authorList>
    </citation>
    <scope>NUCLEOTIDE SEQUENCE [LARGE SCALE GENOMIC DNA]</scope>
    <source>
        <strain evidence="5 6">BX17</strain>
    </source>
</reference>
<organism evidence="5 6">
    <name type="scientific">Blautia segnis</name>
    <dbReference type="NCBI Taxonomy" id="2763030"/>
    <lineage>
        <taxon>Bacteria</taxon>
        <taxon>Bacillati</taxon>
        <taxon>Bacillota</taxon>
        <taxon>Clostridia</taxon>
        <taxon>Lachnospirales</taxon>
        <taxon>Lachnospiraceae</taxon>
        <taxon>Blautia</taxon>
    </lineage>
</organism>
<dbReference type="GO" id="GO:0043565">
    <property type="term" value="F:sequence-specific DNA binding"/>
    <property type="evidence" value="ECO:0007669"/>
    <property type="project" value="InterPro"/>
</dbReference>
<dbReference type="SUPFAM" id="SSF46689">
    <property type="entry name" value="Homeodomain-like"/>
    <property type="match status" value="2"/>
</dbReference>
<dbReference type="Proteomes" id="UP000652847">
    <property type="component" value="Unassembled WGS sequence"/>
</dbReference>
<keyword evidence="3" id="KW-0804">Transcription</keyword>
<dbReference type="PROSITE" id="PS00041">
    <property type="entry name" value="HTH_ARAC_FAMILY_1"/>
    <property type="match status" value="1"/>
</dbReference>